<dbReference type="InterPro" id="IPR023214">
    <property type="entry name" value="HAD_sf"/>
</dbReference>
<proteinExistence type="predicted"/>
<dbReference type="PANTHER" id="PTHR43316:SF3">
    <property type="entry name" value="HALOACID DEHALOGENASE, TYPE II (AFU_ORTHOLOGUE AFUA_2G07750)-RELATED"/>
    <property type="match status" value="1"/>
</dbReference>
<dbReference type="AlphaFoldDB" id="A0A317RDT1"/>
<reference evidence="2 3" key="1">
    <citation type="submission" date="2018-05" db="EMBL/GenBank/DDBJ databases">
        <title>Genomic Encyclopedia of Type Strains, Phase IV (KMG-IV): sequencing the most valuable type-strain genomes for metagenomic binning, comparative biology and taxonomic classification.</title>
        <authorList>
            <person name="Goeker M."/>
        </authorList>
    </citation>
    <scope>NUCLEOTIDE SEQUENCE [LARGE SCALE GENOMIC DNA]</scope>
    <source>
        <strain evidence="2 3">DSM 26006</strain>
    </source>
</reference>
<comment type="caution">
    <text evidence="2">The sequence shown here is derived from an EMBL/GenBank/DDBJ whole genome shotgun (WGS) entry which is preliminary data.</text>
</comment>
<organism evidence="2 3">
    <name type="scientific">Melaminivora alkalimesophila</name>
    <dbReference type="NCBI Taxonomy" id="1165852"/>
    <lineage>
        <taxon>Bacteria</taxon>
        <taxon>Pseudomonadati</taxon>
        <taxon>Pseudomonadota</taxon>
        <taxon>Betaproteobacteria</taxon>
        <taxon>Burkholderiales</taxon>
        <taxon>Comamonadaceae</taxon>
        <taxon>Melaminivora</taxon>
    </lineage>
</organism>
<dbReference type="Pfam" id="PF00702">
    <property type="entry name" value="Hydrolase"/>
    <property type="match status" value="1"/>
</dbReference>
<dbReference type="Proteomes" id="UP000246483">
    <property type="component" value="Unassembled WGS sequence"/>
</dbReference>
<dbReference type="NCBIfam" id="TIGR01509">
    <property type="entry name" value="HAD-SF-IA-v3"/>
    <property type="match status" value="1"/>
</dbReference>
<dbReference type="RefSeq" id="WP_019373743.1">
    <property type="nucleotide sequence ID" value="NZ_ALEE01000363.1"/>
</dbReference>
<dbReference type="GO" id="GO:0016787">
    <property type="term" value="F:hydrolase activity"/>
    <property type="evidence" value="ECO:0007669"/>
    <property type="project" value="UniProtKB-KW"/>
</dbReference>
<keyword evidence="3" id="KW-1185">Reference proteome</keyword>
<dbReference type="NCBIfam" id="TIGR01549">
    <property type="entry name" value="HAD-SF-IA-v1"/>
    <property type="match status" value="1"/>
</dbReference>
<dbReference type="PRINTS" id="PR00413">
    <property type="entry name" value="HADHALOGNASE"/>
</dbReference>
<evidence type="ECO:0000256" key="1">
    <source>
        <dbReference type="ARBA" id="ARBA00022801"/>
    </source>
</evidence>
<sequence length="262" mass="27960">MAGPSELSGPRARGTCLDPERIRAITLDLDDTLWPVWPTIAHAEARLQAWLGVHAPAAQQLGARRGVLRAIRAQVQAEHAGRAHDLSLLRREAIRQLLCQAGEDPALAEEAFEVFLAARQEVALFDDALPALELLASRWPLVALSNGNADVRRIGGLDRFFHAAVSACDAGVAKPDARIFQQAAAAAGVRPEQVLHVGDDALLDAQGALDAGMQAVWLRRTPQQLPPAQRPAAAHDPAPAAVAPDCPEVIDLHALCRLLGLV</sequence>
<dbReference type="InterPro" id="IPR036412">
    <property type="entry name" value="HAD-like_sf"/>
</dbReference>
<dbReference type="SFLD" id="SFLDG01129">
    <property type="entry name" value="C1.5:_HAD__Beta-PGM__Phosphata"/>
    <property type="match status" value="1"/>
</dbReference>
<accession>A0A317RDT1</accession>
<keyword evidence="1 2" id="KW-0378">Hydrolase</keyword>
<evidence type="ECO:0000313" key="2">
    <source>
        <dbReference type="EMBL" id="PWW47635.1"/>
    </source>
</evidence>
<dbReference type="Gene3D" id="1.20.120.1600">
    <property type="match status" value="1"/>
</dbReference>
<evidence type="ECO:0000313" key="3">
    <source>
        <dbReference type="Proteomes" id="UP000246483"/>
    </source>
</evidence>
<name>A0A317RDT1_9BURK</name>
<dbReference type="OrthoDB" id="367448at2"/>
<dbReference type="SFLD" id="SFLDS00003">
    <property type="entry name" value="Haloacid_Dehalogenase"/>
    <property type="match status" value="1"/>
</dbReference>
<dbReference type="InterPro" id="IPR006439">
    <property type="entry name" value="HAD-SF_hydro_IA"/>
</dbReference>
<gene>
    <name evidence="2" type="ORF">DFR36_1026</name>
</gene>
<dbReference type="SUPFAM" id="SSF56784">
    <property type="entry name" value="HAD-like"/>
    <property type="match status" value="1"/>
</dbReference>
<dbReference type="EMBL" id="QGUB01000002">
    <property type="protein sequence ID" value="PWW47635.1"/>
    <property type="molecule type" value="Genomic_DNA"/>
</dbReference>
<protein>
    <submittedName>
        <fullName evidence="2">Putative hydrolase of the HAD superfamily</fullName>
    </submittedName>
</protein>
<dbReference type="InterPro" id="IPR051540">
    <property type="entry name" value="S-2-haloacid_dehalogenase"/>
</dbReference>
<dbReference type="PANTHER" id="PTHR43316">
    <property type="entry name" value="HYDROLASE, HALOACID DELAHOGENASE-RELATED"/>
    <property type="match status" value="1"/>
</dbReference>
<dbReference type="Gene3D" id="3.40.50.1000">
    <property type="entry name" value="HAD superfamily/HAD-like"/>
    <property type="match status" value="1"/>
</dbReference>